<dbReference type="Pfam" id="PF07969">
    <property type="entry name" value="Amidohydro_3"/>
    <property type="match status" value="1"/>
</dbReference>
<dbReference type="InterPro" id="IPR033932">
    <property type="entry name" value="YtcJ-like"/>
</dbReference>
<dbReference type="EMBL" id="BAABAZ010000004">
    <property type="protein sequence ID" value="GAA4283183.1"/>
    <property type="molecule type" value="Genomic_DNA"/>
</dbReference>
<dbReference type="Gene3D" id="3.10.310.70">
    <property type="match status" value="1"/>
</dbReference>
<comment type="caution">
    <text evidence="2">The sequence shown here is derived from an EMBL/GenBank/DDBJ whole genome shotgun (WGS) entry which is preliminary data.</text>
</comment>
<name>A0ABP8EGU2_9MICO</name>
<dbReference type="InterPro" id="IPR011059">
    <property type="entry name" value="Metal-dep_hydrolase_composite"/>
</dbReference>
<sequence>MQLDLLLTNARAQTLDGARPEARTIGVHQGRLVGFDEEVEGASAKETVDLEGAAVLPGFNDVHCHTTWFGLTLASVDVENLPGGLPEVYDRLAAAVAQTPEGEWVNGTGYSHRDYGDAYPDIEVLDRITDGRPLFVRQVSGHSAIVNTRALELAGVFEPGFEDPVGGQIVRDAAGRPTGLVEETAQALVQDLIRPYSVDTIVSALDLATDYYAKEGITSFGEAGIAAGWIGHSPIEITAYLRARAEGKLRARAQLMPAIDALHPVAANSADGFGIGLDLGMVTGFGDDTLSIGPVKIFMDGAMSGETAALTENYEGRDHAGYLQSDPEHLRRLTLDAYRSGWSLAVHAIGDLAVDEAIRNITEAIDTYGRRRIPNRIEHAGMVRDEHLPVLAEYGIAVTPQAAFFDAIGDGMLASIGPERAPMLYRGRSFVDAGVMLPGSSDRPCADGNVLRGIQAFVDRMTRGGRRSGPASECMTPEQAVRAYTEVAAAASGHGDVKGTLSTGKLADLVVLGASPMEVDPTVIRDIEVRATMMGGRFTHSKL</sequence>
<dbReference type="Proteomes" id="UP001501586">
    <property type="component" value="Unassembled WGS sequence"/>
</dbReference>
<evidence type="ECO:0000313" key="3">
    <source>
        <dbReference type="Proteomes" id="UP001501586"/>
    </source>
</evidence>
<dbReference type="RefSeq" id="WP_236864352.1">
    <property type="nucleotide sequence ID" value="NZ_BAABAZ010000004.1"/>
</dbReference>
<dbReference type="PANTHER" id="PTHR22642">
    <property type="entry name" value="IMIDAZOLONEPROPIONASE"/>
    <property type="match status" value="1"/>
</dbReference>
<dbReference type="PANTHER" id="PTHR22642:SF2">
    <property type="entry name" value="PROTEIN LONG AFTER FAR-RED 3"/>
    <property type="match status" value="1"/>
</dbReference>
<dbReference type="SUPFAM" id="SSF51556">
    <property type="entry name" value="Metallo-dependent hydrolases"/>
    <property type="match status" value="1"/>
</dbReference>
<gene>
    <name evidence="2" type="ORF">GCM10022261_07140</name>
</gene>
<feature type="domain" description="Amidohydrolase 3" evidence="1">
    <location>
        <begin position="46"/>
        <end position="539"/>
    </location>
</feature>
<protein>
    <submittedName>
        <fullName evidence="2">Amidohydrolase</fullName>
    </submittedName>
</protein>
<dbReference type="CDD" id="cd01300">
    <property type="entry name" value="YtcJ_like"/>
    <property type="match status" value="1"/>
</dbReference>
<evidence type="ECO:0000259" key="1">
    <source>
        <dbReference type="Pfam" id="PF07969"/>
    </source>
</evidence>
<organism evidence="2 3">
    <name type="scientific">Brevibacterium daeguense</name>
    <dbReference type="NCBI Taxonomy" id="909936"/>
    <lineage>
        <taxon>Bacteria</taxon>
        <taxon>Bacillati</taxon>
        <taxon>Actinomycetota</taxon>
        <taxon>Actinomycetes</taxon>
        <taxon>Micrococcales</taxon>
        <taxon>Brevibacteriaceae</taxon>
        <taxon>Brevibacterium</taxon>
    </lineage>
</organism>
<proteinExistence type="predicted"/>
<dbReference type="Gene3D" id="3.20.20.140">
    <property type="entry name" value="Metal-dependent hydrolases"/>
    <property type="match status" value="1"/>
</dbReference>
<evidence type="ECO:0000313" key="2">
    <source>
        <dbReference type="EMBL" id="GAA4283183.1"/>
    </source>
</evidence>
<reference evidence="3" key="1">
    <citation type="journal article" date="2019" name="Int. J. Syst. Evol. Microbiol.">
        <title>The Global Catalogue of Microorganisms (GCM) 10K type strain sequencing project: providing services to taxonomists for standard genome sequencing and annotation.</title>
        <authorList>
            <consortium name="The Broad Institute Genomics Platform"/>
            <consortium name="The Broad Institute Genome Sequencing Center for Infectious Disease"/>
            <person name="Wu L."/>
            <person name="Ma J."/>
        </authorList>
    </citation>
    <scope>NUCLEOTIDE SEQUENCE [LARGE SCALE GENOMIC DNA]</scope>
    <source>
        <strain evidence="3">JCM 17458</strain>
    </source>
</reference>
<dbReference type="InterPro" id="IPR032466">
    <property type="entry name" value="Metal_Hydrolase"/>
</dbReference>
<accession>A0ABP8EGU2</accession>
<dbReference type="Gene3D" id="2.30.40.10">
    <property type="entry name" value="Urease, subunit C, domain 1"/>
    <property type="match status" value="1"/>
</dbReference>
<keyword evidence="3" id="KW-1185">Reference proteome</keyword>
<dbReference type="InterPro" id="IPR013108">
    <property type="entry name" value="Amidohydro_3"/>
</dbReference>
<dbReference type="SUPFAM" id="SSF51338">
    <property type="entry name" value="Composite domain of metallo-dependent hydrolases"/>
    <property type="match status" value="1"/>
</dbReference>